<name>A0A8A0RRJ4_9FIRM</name>
<dbReference type="PANTHER" id="PTHR35531">
    <property type="entry name" value="INNER MEMBRANE PROTEIN YBCI-RELATED"/>
    <property type="match status" value="1"/>
</dbReference>
<evidence type="ECO:0000313" key="2">
    <source>
        <dbReference type="EMBL" id="QSQ10624.1"/>
    </source>
</evidence>
<accession>A0A8A0RRJ4</accession>
<sequence>MTSLTHFLGGTAAAYAAGAELVVSAAAGFAAVLPDIDTPRSFIGKKLPFFSFFFRHRGFTHSLMFAVFVYILVYRFLGVEPALYAVTGFGSHILLDMLNPSGVELFWPLPWRVSILKIRTGSFCEILLLAGLAAAVLVIRR</sequence>
<reference evidence="2" key="1">
    <citation type="submission" date="2020-07" db="EMBL/GenBank/DDBJ databases">
        <title>Koleobacter methoxysyntrophicus gen. nov., sp. nov., a novel anaerobic bacterium isolated from deep subsurface oil field and proposal of Koleobacterales ord. nov. in the phylum Firmicutes.</title>
        <authorList>
            <person name="Sakamoto S."/>
            <person name="Tamaki H."/>
        </authorList>
    </citation>
    <scope>NUCLEOTIDE SEQUENCE</scope>
    <source>
        <strain evidence="2">NRmbB1</strain>
    </source>
</reference>
<proteinExistence type="predicted"/>
<keyword evidence="1" id="KW-0472">Membrane</keyword>
<dbReference type="EMBL" id="CP059066">
    <property type="protein sequence ID" value="QSQ10624.1"/>
    <property type="molecule type" value="Genomic_DNA"/>
</dbReference>
<dbReference type="PANTHER" id="PTHR35531:SF1">
    <property type="entry name" value="INNER MEMBRANE PROTEIN YBCI-RELATED"/>
    <property type="match status" value="1"/>
</dbReference>
<feature type="transmembrane region" description="Helical" evidence="1">
    <location>
        <begin position="54"/>
        <end position="74"/>
    </location>
</feature>
<dbReference type="Proteomes" id="UP000662904">
    <property type="component" value="Chromosome"/>
</dbReference>
<evidence type="ECO:0000313" key="3">
    <source>
        <dbReference type="Proteomes" id="UP000662904"/>
    </source>
</evidence>
<dbReference type="AlphaFoldDB" id="A0A8A0RRJ4"/>
<keyword evidence="1" id="KW-0812">Transmembrane</keyword>
<dbReference type="KEGG" id="kme:H0A61_03034"/>
<dbReference type="Pfam" id="PF04307">
    <property type="entry name" value="YdjM"/>
    <property type="match status" value="1"/>
</dbReference>
<keyword evidence="3" id="KW-1185">Reference proteome</keyword>
<protein>
    <submittedName>
        <fullName evidence="2">Inner membrane protein YdjM</fullName>
    </submittedName>
</protein>
<gene>
    <name evidence="2" type="primary">ydjM</name>
    <name evidence="2" type="ORF">H0A61_03034</name>
</gene>
<dbReference type="InterPro" id="IPR007404">
    <property type="entry name" value="YdjM-like"/>
</dbReference>
<evidence type="ECO:0000256" key="1">
    <source>
        <dbReference type="SAM" id="Phobius"/>
    </source>
</evidence>
<feature type="transmembrane region" description="Helical" evidence="1">
    <location>
        <begin position="81"/>
        <end position="98"/>
    </location>
</feature>
<dbReference type="RefSeq" id="WP_206707931.1">
    <property type="nucleotide sequence ID" value="NZ_CP059066.1"/>
</dbReference>
<feature type="transmembrane region" description="Helical" evidence="1">
    <location>
        <begin position="118"/>
        <end position="139"/>
    </location>
</feature>
<keyword evidence="1" id="KW-1133">Transmembrane helix</keyword>
<organism evidence="2 3">
    <name type="scientific">Koleobacter methoxysyntrophicus</name>
    <dbReference type="NCBI Taxonomy" id="2751313"/>
    <lineage>
        <taxon>Bacteria</taxon>
        <taxon>Bacillati</taxon>
        <taxon>Bacillota</taxon>
        <taxon>Clostridia</taxon>
        <taxon>Koleobacterales</taxon>
        <taxon>Koleobacteraceae</taxon>
        <taxon>Koleobacter</taxon>
    </lineage>
</organism>